<feature type="DNA-binding region" description="H-T-H motif" evidence="4">
    <location>
        <begin position="36"/>
        <end position="55"/>
    </location>
</feature>
<dbReference type="InterPro" id="IPR009057">
    <property type="entry name" value="Homeodomain-like_sf"/>
</dbReference>
<keyword evidence="2 4" id="KW-0238">DNA-binding</keyword>
<evidence type="ECO:0000256" key="1">
    <source>
        <dbReference type="ARBA" id="ARBA00023015"/>
    </source>
</evidence>
<dbReference type="GO" id="GO:0000976">
    <property type="term" value="F:transcription cis-regulatory region binding"/>
    <property type="evidence" value="ECO:0007669"/>
    <property type="project" value="TreeGrafter"/>
</dbReference>
<feature type="domain" description="HTH tetR-type" evidence="5">
    <location>
        <begin position="13"/>
        <end position="73"/>
    </location>
</feature>
<dbReference type="SUPFAM" id="SSF48498">
    <property type="entry name" value="Tetracyclin repressor-like, C-terminal domain"/>
    <property type="match status" value="1"/>
</dbReference>
<dbReference type="InterPro" id="IPR001647">
    <property type="entry name" value="HTH_TetR"/>
</dbReference>
<proteinExistence type="predicted"/>
<dbReference type="PANTHER" id="PTHR30055">
    <property type="entry name" value="HTH-TYPE TRANSCRIPTIONAL REGULATOR RUTR"/>
    <property type="match status" value="1"/>
</dbReference>
<dbReference type="SUPFAM" id="SSF46689">
    <property type="entry name" value="Homeodomain-like"/>
    <property type="match status" value="1"/>
</dbReference>
<dbReference type="EMBL" id="PDJK01000002">
    <property type="protein sequence ID" value="PFG47894.1"/>
    <property type="molecule type" value="Genomic_DNA"/>
</dbReference>
<gene>
    <name evidence="6" type="ORF">ATK36_2955</name>
</gene>
<dbReference type="InterPro" id="IPR036271">
    <property type="entry name" value="Tet_transcr_reg_TetR-rel_C_sf"/>
</dbReference>
<dbReference type="PROSITE" id="PS50977">
    <property type="entry name" value="HTH_TETR_2"/>
    <property type="match status" value="1"/>
</dbReference>
<dbReference type="Gene3D" id="1.10.357.10">
    <property type="entry name" value="Tetracycline Repressor, domain 2"/>
    <property type="match status" value="1"/>
</dbReference>
<protein>
    <submittedName>
        <fullName evidence="6">TetR family transcriptional regulator</fullName>
    </submittedName>
</protein>
<dbReference type="InterPro" id="IPR050109">
    <property type="entry name" value="HTH-type_TetR-like_transc_reg"/>
</dbReference>
<comment type="caution">
    <text evidence="6">The sequence shown here is derived from an EMBL/GenBank/DDBJ whole genome shotgun (WGS) entry which is preliminary data.</text>
</comment>
<keyword evidence="7" id="KW-1185">Reference proteome</keyword>
<dbReference type="RefSeq" id="WP_098511906.1">
    <property type="nucleotide sequence ID" value="NZ_JBIAKZ010000024.1"/>
</dbReference>
<organism evidence="6 7">
    <name type="scientific">Amycolatopsis sulphurea</name>
    <dbReference type="NCBI Taxonomy" id="76022"/>
    <lineage>
        <taxon>Bacteria</taxon>
        <taxon>Bacillati</taxon>
        <taxon>Actinomycetota</taxon>
        <taxon>Actinomycetes</taxon>
        <taxon>Pseudonocardiales</taxon>
        <taxon>Pseudonocardiaceae</taxon>
        <taxon>Amycolatopsis</taxon>
    </lineage>
</organism>
<dbReference type="PANTHER" id="PTHR30055:SF234">
    <property type="entry name" value="HTH-TYPE TRANSCRIPTIONAL REGULATOR BETI"/>
    <property type="match status" value="1"/>
</dbReference>
<evidence type="ECO:0000256" key="3">
    <source>
        <dbReference type="ARBA" id="ARBA00023163"/>
    </source>
</evidence>
<keyword evidence="1" id="KW-0805">Transcription regulation</keyword>
<evidence type="ECO:0000313" key="7">
    <source>
        <dbReference type="Proteomes" id="UP000243542"/>
    </source>
</evidence>
<name>A0A2A9F965_9PSEU</name>
<dbReference type="GO" id="GO:0003700">
    <property type="term" value="F:DNA-binding transcription factor activity"/>
    <property type="evidence" value="ECO:0007669"/>
    <property type="project" value="TreeGrafter"/>
</dbReference>
<dbReference type="AlphaFoldDB" id="A0A2A9F965"/>
<dbReference type="Proteomes" id="UP000243542">
    <property type="component" value="Unassembled WGS sequence"/>
</dbReference>
<dbReference type="Pfam" id="PF00440">
    <property type="entry name" value="TetR_N"/>
    <property type="match status" value="1"/>
</dbReference>
<keyword evidence="3" id="KW-0804">Transcription</keyword>
<sequence>MNASRRGRGTSAGLSRESIVTAGTRVARRLGLSNVSLRLVAQELDVTAASLYNHMADKEELVDAIADAFIGDLLEQPLPADPMRRIRELVTRLHRAGIDQPGMLSNTVGHIPEMSGSAQMAYAEQMLAALIEAGASEPQAHVLYRLLVTVVVGDSVAAANLRAPRRRPLQDRVADRIADTGPLTARYLARHPHGHRDDISAHLDFILRDLPAEPKA</sequence>
<evidence type="ECO:0000259" key="5">
    <source>
        <dbReference type="PROSITE" id="PS50977"/>
    </source>
</evidence>
<evidence type="ECO:0000256" key="2">
    <source>
        <dbReference type="ARBA" id="ARBA00023125"/>
    </source>
</evidence>
<reference evidence="6 7" key="1">
    <citation type="submission" date="2017-10" db="EMBL/GenBank/DDBJ databases">
        <title>Sequencing the genomes of 1000 actinobacteria strains.</title>
        <authorList>
            <person name="Klenk H.-P."/>
        </authorList>
    </citation>
    <scope>NUCLEOTIDE SEQUENCE [LARGE SCALE GENOMIC DNA]</scope>
    <source>
        <strain evidence="6 7">DSM 46092</strain>
    </source>
</reference>
<evidence type="ECO:0000313" key="6">
    <source>
        <dbReference type="EMBL" id="PFG47894.1"/>
    </source>
</evidence>
<evidence type="ECO:0000256" key="4">
    <source>
        <dbReference type="PROSITE-ProRule" id="PRU00335"/>
    </source>
</evidence>
<accession>A0A2A9F965</accession>